<dbReference type="InterPro" id="IPR050585">
    <property type="entry name" value="Xaa-Pro_dipeptidyl-ppase/CocE"/>
</dbReference>
<accession>A0A1V2DSC6</accession>
<dbReference type="Gene3D" id="3.40.50.1820">
    <property type="entry name" value="alpha/beta hydrolase"/>
    <property type="match status" value="1"/>
</dbReference>
<comment type="caution">
    <text evidence="2">The sequence shown here is derived from an EMBL/GenBank/DDBJ whole genome shotgun (WGS) entry which is preliminary data.</text>
</comment>
<keyword evidence="3" id="KW-1185">Reference proteome</keyword>
<dbReference type="EMBL" id="MSCW01000007">
    <property type="protein sequence ID" value="ONF43624.1"/>
    <property type="molecule type" value="Genomic_DNA"/>
</dbReference>
<dbReference type="OrthoDB" id="4269629at2"/>
<dbReference type="GO" id="GO:0006508">
    <property type="term" value="P:proteolysis"/>
    <property type="evidence" value="ECO:0007669"/>
    <property type="project" value="InterPro"/>
</dbReference>
<dbReference type="Proteomes" id="UP000189339">
    <property type="component" value="Unassembled WGS sequence"/>
</dbReference>
<dbReference type="InterPro" id="IPR001375">
    <property type="entry name" value="Peptidase_S9_cat"/>
</dbReference>
<dbReference type="SUPFAM" id="SSF53474">
    <property type="entry name" value="alpha/beta-Hydrolases"/>
    <property type="match status" value="1"/>
</dbReference>
<name>A0A1V2DSC6_9GAMM</name>
<dbReference type="InterPro" id="IPR029058">
    <property type="entry name" value="AB_hydrolase_fold"/>
</dbReference>
<evidence type="ECO:0000313" key="3">
    <source>
        <dbReference type="Proteomes" id="UP000189339"/>
    </source>
</evidence>
<dbReference type="SUPFAM" id="SSF69322">
    <property type="entry name" value="Tricorn protease domain 2"/>
    <property type="match status" value="1"/>
</dbReference>
<protein>
    <submittedName>
        <fullName evidence="2">Peptidase S9</fullName>
    </submittedName>
</protein>
<dbReference type="PANTHER" id="PTHR43056:SF5">
    <property type="entry name" value="PEPTIDASE S9 PROLYL OLIGOPEPTIDASE CATALYTIC DOMAIN-CONTAINING PROTEIN"/>
    <property type="match status" value="1"/>
</dbReference>
<dbReference type="GO" id="GO:0008236">
    <property type="term" value="F:serine-type peptidase activity"/>
    <property type="evidence" value="ECO:0007669"/>
    <property type="project" value="InterPro"/>
</dbReference>
<sequence length="588" mass="64962">MASAAGLFWLEAGPGPGRVGLYHHDGGTVRALEGVGESLGSRVNGYGGGTLAALPETVVAVTETQRLVAVEPVSGRCRVLAAEPGVAWGGLVPDPRRERVLAVREEASGQCLMAVDRRGRRQCLHRGEDFYGAPALSRCGRWLAWVSWRLPDMPWVRSRLWLAELNADGHPVAVRPCPAPASGSVQQPVFDDTGLWLLSDHAGWWQPWRVDPASGAWQAAPAPPLDHANAPWQLGERHHCPLPGGGWARVRYDQGIGTLWLSPAGGQACPVAVGDCTDFRWLCRWRDQLLCVARSPDRFDAIVAIDPRSGRHRRLAGGESPPGRPLPRPRSFIVPGPEPVQGFFHTAVPERPRPPVILMVHGGPTSATYPVYDPHLRFWRERGFAVAEVNYRGSTGFGRSFRQALAGHWGQREVDDLIRSARHLGALGWVDRDRVLIQGRSAGGYSTLLALAASDVFLAGASLYGVTDPRSLRRRTHRFESGYLDWLLGDPDRHPMRWRARTPRLRAAAIRAPVIFFQGGRDRVVVPEQTDAMVRAMRAVGGRVEQWLFEDEGHGFRDRRNQARMLVRLHRFYRRACRRAGAGGAKLS</sequence>
<dbReference type="AlphaFoldDB" id="A0A1V2DSC6"/>
<feature type="domain" description="Peptidase S9 prolyl oligopeptidase catalytic" evidence="1">
    <location>
        <begin position="375"/>
        <end position="576"/>
    </location>
</feature>
<dbReference type="Pfam" id="PF00326">
    <property type="entry name" value="Peptidase_S9"/>
    <property type="match status" value="1"/>
</dbReference>
<evidence type="ECO:0000313" key="2">
    <source>
        <dbReference type="EMBL" id="ONF43624.1"/>
    </source>
</evidence>
<evidence type="ECO:0000259" key="1">
    <source>
        <dbReference type="Pfam" id="PF00326"/>
    </source>
</evidence>
<dbReference type="Gene3D" id="2.120.10.30">
    <property type="entry name" value="TolB, C-terminal domain"/>
    <property type="match status" value="1"/>
</dbReference>
<dbReference type="InterPro" id="IPR011042">
    <property type="entry name" value="6-blade_b-propeller_TolB-like"/>
</dbReference>
<proteinExistence type="predicted"/>
<organism evidence="2 3">
    <name type="scientific">Marinobacter lutaoensis</name>
    <dbReference type="NCBI Taxonomy" id="135739"/>
    <lineage>
        <taxon>Bacteria</taxon>
        <taxon>Pseudomonadati</taxon>
        <taxon>Pseudomonadota</taxon>
        <taxon>Gammaproteobacteria</taxon>
        <taxon>Pseudomonadales</taxon>
        <taxon>Marinobacteraceae</taxon>
        <taxon>Marinobacter</taxon>
    </lineage>
</organism>
<gene>
    <name evidence="2" type="ORF">BTO32_11685</name>
</gene>
<dbReference type="STRING" id="135739.BTO32_11685"/>
<reference evidence="2 3" key="1">
    <citation type="submission" date="2016-12" db="EMBL/GenBank/DDBJ databases">
        <title>Marinobacter lutaoensis whole genome sequencing.</title>
        <authorList>
            <person name="Verma A."/>
            <person name="Krishnamurthi S."/>
        </authorList>
    </citation>
    <scope>NUCLEOTIDE SEQUENCE [LARGE SCALE GENOMIC DNA]</scope>
    <source>
        <strain evidence="2 3">T5054</strain>
    </source>
</reference>
<dbReference type="PANTHER" id="PTHR43056">
    <property type="entry name" value="PEPTIDASE S9 PROLYL OLIGOPEPTIDASE"/>
    <property type="match status" value="1"/>
</dbReference>